<accession>A0A445E3V0</accession>
<organism evidence="1 2">
    <name type="scientific">Arachis hypogaea</name>
    <name type="common">Peanut</name>
    <dbReference type="NCBI Taxonomy" id="3818"/>
    <lineage>
        <taxon>Eukaryota</taxon>
        <taxon>Viridiplantae</taxon>
        <taxon>Streptophyta</taxon>
        <taxon>Embryophyta</taxon>
        <taxon>Tracheophyta</taxon>
        <taxon>Spermatophyta</taxon>
        <taxon>Magnoliopsida</taxon>
        <taxon>eudicotyledons</taxon>
        <taxon>Gunneridae</taxon>
        <taxon>Pentapetalae</taxon>
        <taxon>rosids</taxon>
        <taxon>fabids</taxon>
        <taxon>Fabales</taxon>
        <taxon>Fabaceae</taxon>
        <taxon>Papilionoideae</taxon>
        <taxon>50 kb inversion clade</taxon>
        <taxon>dalbergioids sensu lato</taxon>
        <taxon>Dalbergieae</taxon>
        <taxon>Pterocarpus clade</taxon>
        <taxon>Arachis</taxon>
    </lineage>
</organism>
<evidence type="ECO:0000313" key="2">
    <source>
        <dbReference type="Proteomes" id="UP000289738"/>
    </source>
</evidence>
<sequence length="288" mass="32306">MAFKTFIPKDIFDKWFVTTVKLALSPMECQCCCFFCSELVINECRNKSMRKIECPICKKEFCLKCQIPWHHDKSCYDHGVHGNNVKFAKLLITMTSLDRGHARSHIVLIKYHYFIFCALRQHLFAVRVYQKHEHGGTRIGIIVAPLPNCCRSSKTVAASSTGTAAASSLKIAKSSLYHPTTASVRVAIASSPSSAYRTVHAFSRSATAPLPESQNSSFRLCLNYYCRQLYQNHHCYLLKLQNCRCSHFSQNQCAASAKNASIFVSCQIYLSTSTPRSSGGGGFVMEKK</sequence>
<name>A0A445E3V0_ARAHY</name>
<evidence type="ECO:0000313" key="1">
    <source>
        <dbReference type="EMBL" id="RYR70099.1"/>
    </source>
</evidence>
<protein>
    <recommendedName>
        <fullName evidence="3">IBR domain-containing protein</fullName>
    </recommendedName>
</protein>
<dbReference type="EMBL" id="SDMP01000003">
    <property type="protein sequence ID" value="RYR70099.1"/>
    <property type="molecule type" value="Genomic_DNA"/>
</dbReference>
<reference evidence="1 2" key="1">
    <citation type="submission" date="2019-01" db="EMBL/GenBank/DDBJ databases">
        <title>Sequencing of cultivated peanut Arachis hypogaea provides insights into genome evolution and oil improvement.</title>
        <authorList>
            <person name="Chen X."/>
        </authorList>
    </citation>
    <scope>NUCLEOTIDE SEQUENCE [LARGE SCALE GENOMIC DNA]</scope>
    <source>
        <strain evidence="2">cv. Fuhuasheng</strain>
        <tissue evidence="1">Leaves</tissue>
    </source>
</reference>
<gene>
    <name evidence="1" type="ORF">Ahy_A03g016616</name>
</gene>
<comment type="caution">
    <text evidence="1">The sequence shown here is derived from an EMBL/GenBank/DDBJ whole genome shotgun (WGS) entry which is preliminary data.</text>
</comment>
<evidence type="ECO:0008006" key="3">
    <source>
        <dbReference type="Google" id="ProtNLM"/>
    </source>
</evidence>
<keyword evidence="2" id="KW-1185">Reference proteome</keyword>
<dbReference type="AlphaFoldDB" id="A0A445E3V0"/>
<dbReference type="Proteomes" id="UP000289738">
    <property type="component" value="Chromosome A03"/>
</dbReference>
<proteinExistence type="predicted"/>